<evidence type="ECO:0000256" key="5">
    <source>
        <dbReference type="ARBA" id="ARBA00014165"/>
    </source>
</evidence>
<protein>
    <recommendedName>
        <fullName evidence="5 8">Aldose 1-epimerase</fullName>
        <ecNumber evidence="4 8">5.1.3.3</ecNumber>
    </recommendedName>
</protein>
<evidence type="ECO:0000256" key="4">
    <source>
        <dbReference type="ARBA" id="ARBA00013185"/>
    </source>
</evidence>
<keyword evidence="7 8" id="KW-0119">Carbohydrate metabolism</keyword>
<reference evidence="13 14" key="1">
    <citation type="submission" date="2018-08" db="EMBL/GenBank/DDBJ databases">
        <title>A genome reference for cultivated species of the human gut microbiota.</title>
        <authorList>
            <person name="Zou Y."/>
            <person name="Xue W."/>
            <person name="Luo G."/>
        </authorList>
    </citation>
    <scope>NUCLEOTIDE SEQUENCE [LARGE SCALE GENOMIC DNA]</scope>
    <source>
        <strain evidence="13 14">OM06-4</strain>
    </source>
</reference>
<dbReference type="PANTHER" id="PTHR10091:SF0">
    <property type="entry name" value="GALACTOSE MUTAROTASE"/>
    <property type="match status" value="1"/>
</dbReference>
<dbReference type="InterPro" id="IPR011013">
    <property type="entry name" value="Gal_mutarotase_sf_dom"/>
</dbReference>
<evidence type="ECO:0000256" key="10">
    <source>
        <dbReference type="PIRSR" id="PIRSR005096-2"/>
    </source>
</evidence>
<dbReference type="EC" id="5.1.3.3" evidence="4 8"/>
<keyword evidence="6 8" id="KW-0413">Isomerase</keyword>
<feature type="binding site" evidence="10">
    <location>
        <position position="240"/>
    </location>
    <ligand>
        <name>beta-D-galactose</name>
        <dbReference type="ChEBI" id="CHEBI:27667"/>
    </ligand>
</feature>
<evidence type="ECO:0000313" key="12">
    <source>
        <dbReference type="EMBL" id="MDB7083622.1"/>
    </source>
</evidence>
<dbReference type="CDD" id="cd09019">
    <property type="entry name" value="galactose_mutarotase_like"/>
    <property type="match status" value="1"/>
</dbReference>
<dbReference type="InterPro" id="IPR018052">
    <property type="entry name" value="Ald1_epimerase_CS"/>
</dbReference>
<dbReference type="GO" id="GO:0030246">
    <property type="term" value="F:carbohydrate binding"/>
    <property type="evidence" value="ECO:0007669"/>
    <property type="project" value="InterPro"/>
</dbReference>
<comment type="similarity">
    <text evidence="3 8">Belongs to the aldose epimerase family.</text>
</comment>
<feature type="active site" description="Proton acceptor" evidence="9">
    <location>
        <position position="300"/>
    </location>
</feature>
<dbReference type="UniPathway" id="UPA00242"/>
<dbReference type="EMBL" id="QUSL01000008">
    <property type="protein sequence ID" value="RGD86137.1"/>
    <property type="molecule type" value="Genomic_DNA"/>
</dbReference>
<dbReference type="AlphaFoldDB" id="A0A3E3EE08"/>
<evidence type="ECO:0000313" key="13">
    <source>
        <dbReference type="EMBL" id="RGD86137.1"/>
    </source>
</evidence>
<dbReference type="InterPro" id="IPR047215">
    <property type="entry name" value="Galactose_mutarotase-like"/>
</dbReference>
<dbReference type="Proteomes" id="UP001211987">
    <property type="component" value="Unassembled WGS sequence"/>
</dbReference>
<sequence>MIKVIEKIDDKIDLIQMKNDDLEVVVSNYGCTIVKVLMKDKDGNIDDVVLGYDDFRDYQTKDAYLGALVGRTANRIGKGKFTLNSETYTLPINNGPNCLHGGVKGFSYQIFDYQILEDSIEFTYLSKDGEEGYPGNLAFKAIYALNKDTLIVRYQATSDKDTIINITNHSYFNLSGAKEDIYNHQLLVHSDKYACVDSDGLPTGKFNLVKDTPFDFNSMTRIGDVIDSDDEQLKLGAGYDHPFIFNQDKDQAILYHEATGRKLTVSTSLPGAQIYSANYLDGRIGKYGIVYPRRFALCIETQNLPDAINIEEDPTTILKKGEVYDEITSYKFEVIK</sequence>
<evidence type="ECO:0000256" key="11">
    <source>
        <dbReference type="PIRSR" id="PIRSR005096-3"/>
    </source>
</evidence>
<evidence type="ECO:0000256" key="3">
    <source>
        <dbReference type="ARBA" id="ARBA00006206"/>
    </source>
</evidence>
<feature type="binding site" evidence="11">
    <location>
        <begin position="74"/>
        <end position="75"/>
    </location>
    <ligand>
        <name>beta-D-galactose</name>
        <dbReference type="ChEBI" id="CHEBI:27667"/>
    </ligand>
</feature>
<evidence type="ECO:0000256" key="2">
    <source>
        <dbReference type="ARBA" id="ARBA00005028"/>
    </source>
</evidence>
<dbReference type="PIRSF" id="PIRSF005096">
    <property type="entry name" value="GALM"/>
    <property type="match status" value="1"/>
</dbReference>
<dbReference type="SUPFAM" id="SSF74650">
    <property type="entry name" value="Galactose mutarotase-like"/>
    <property type="match status" value="1"/>
</dbReference>
<dbReference type="Pfam" id="PF01263">
    <property type="entry name" value="Aldose_epim"/>
    <property type="match status" value="1"/>
</dbReference>
<gene>
    <name evidence="13" type="ORF">DXB93_06985</name>
    <name evidence="12" type="ORF">PM738_07405</name>
</gene>
<dbReference type="InterPro" id="IPR008183">
    <property type="entry name" value="Aldose_1/G6P_1-epimerase"/>
</dbReference>
<evidence type="ECO:0000256" key="1">
    <source>
        <dbReference type="ARBA" id="ARBA00001614"/>
    </source>
</evidence>
<proteinExistence type="inferred from homology"/>
<dbReference type="PROSITE" id="PS00545">
    <property type="entry name" value="ALDOSE_1_EPIMERASE"/>
    <property type="match status" value="1"/>
</dbReference>
<dbReference type="GO" id="GO:0006006">
    <property type="term" value="P:glucose metabolic process"/>
    <property type="evidence" value="ECO:0007669"/>
    <property type="project" value="TreeGrafter"/>
</dbReference>
<dbReference type="InterPro" id="IPR014718">
    <property type="entry name" value="GH-type_carb-bd"/>
</dbReference>
<evidence type="ECO:0000256" key="6">
    <source>
        <dbReference type="ARBA" id="ARBA00023235"/>
    </source>
</evidence>
<feature type="active site" description="Proton donor" evidence="9">
    <location>
        <position position="169"/>
    </location>
</feature>
<comment type="pathway">
    <text evidence="2 8">Carbohydrate metabolism; hexose metabolism.</text>
</comment>
<dbReference type="Gene3D" id="2.70.98.10">
    <property type="match status" value="1"/>
</dbReference>
<dbReference type="EMBL" id="JAQLKE010000009">
    <property type="protein sequence ID" value="MDB7083622.1"/>
    <property type="molecule type" value="Genomic_DNA"/>
</dbReference>
<feature type="binding site" evidence="11">
    <location>
        <begin position="169"/>
        <end position="171"/>
    </location>
    <ligand>
        <name>beta-D-galactose</name>
        <dbReference type="ChEBI" id="CHEBI:27667"/>
    </ligand>
</feature>
<comment type="caution">
    <text evidence="13">The sequence shown here is derived from an EMBL/GenBank/DDBJ whole genome shotgun (WGS) entry which is preliminary data.</text>
</comment>
<evidence type="ECO:0000256" key="8">
    <source>
        <dbReference type="PIRNR" id="PIRNR005096"/>
    </source>
</evidence>
<dbReference type="GO" id="GO:0004034">
    <property type="term" value="F:aldose 1-epimerase activity"/>
    <property type="evidence" value="ECO:0007669"/>
    <property type="project" value="UniProtKB-EC"/>
</dbReference>
<dbReference type="NCBIfam" id="NF008277">
    <property type="entry name" value="PRK11055.1"/>
    <property type="match status" value="1"/>
</dbReference>
<reference evidence="12" key="2">
    <citation type="submission" date="2023-01" db="EMBL/GenBank/DDBJ databases">
        <title>Human gut microbiome strain richness.</title>
        <authorList>
            <person name="Chen-Liaw A."/>
        </authorList>
    </citation>
    <scope>NUCLEOTIDE SEQUENCE</scope>
    <source>
        <strain evidence="12">1001217st2_G6_1001217B_191108</strain>
    </source>
</reference>
<name>A0A3E3EE08_9FIRM</name>
<dbReference type="PANTHER" id="PTHR10091">
    <property type="entry name" value="ALDOSE-1-EPIMERASE"/>
    <property type="match status" value="1"/>
</dbReference>
<dbReference type="RefSeq" id="WP_117581102.1">
    <property type="nucleotide sequence ID" value="NZ_JAQDLY010000016.1"/>
</dbReference>
<comment type="catalytic activity">
    <reaction evidence="1 8">
        <text>alpha-D-glucose = beta-D-glucose</text>
        <dbReference type="Rhea" id="RHEA:10264"/>
        <dbReference type="ChEBI" id="CHEBI:15903"/>
        <dbReference type="ChEBI" id="CHEBI:17925"/>
        <dbReference type="EC" id="5.1.3.3"/>
    </reaction>
</comment>
<dbReference type="Proteomes" id="UP000261032">
    <property type="component" value="Unassembled WGS sequence"/>
</dbReference>
<evidence type="ECO:0000256" key="7">
    <source>
        <dbReference type="ARBA" id="ARBA00023277"/>
    </source>
</evidence>
<dbReference type="GO" id="GO:0033499">
    <property type="term" value="P:galactose catabolic process via UDP-galactose, Leloir pathway"/>
    <property type="evidence" value="ECO:0007669"/>
    <property type="project" value="TreeGrafter"/>
</dbReference>
<evidence type="ECO:0000313" key="14">
    <source>
        <dbReference type="Proteomes" id="UP000261032"/>
    </source>
</evidence>
<evidence type="ECO:0000256" key="9">
    <source>
        <dbReference type="PIRSR" id="PIRSR005096-1"/>
    </source>
</evidence>
<dbReference type="InterPro" id="IPR015443">
    <property type="entry name" value="Aldose_1-epimerase"/>
</dbReference>
<accession>A0A3E3EE08</accession>
<organism evidence="13 14">
    <name type="scientific">Thomasclavelia ramosa</name>
    <dbReference type="NCBI Taxonomy" id="1547"/>
    <lineage>
        <taxon>Bacteria</taxon>
        <taxon>Bacillati</taxon>
        <taxon>Bacillota</taxon>
        <taxon>Erysipelotrichia</taxon>
        <taxon>Erysipelotrichales</taxon>
        <taxon>Coprobacillaceae</taxon>
        <taxon>Thomasclavelia</taxon>
    </lineage>
</organism>